<dbReference type="InterPro" id="IPR041685">
    <property type="entry name" value="AAA_GajA/Old/RecF-like"/>
</dbReference>
<dbReference type="Gene3D" id="3.40.50.300">
    <property type="entry name" value="P-loop containing nucleotide triphosphate hydrolases"/>
    <property type="match status" value="1"/>
</dbReference>
<dbReference type="Pfam" id="PF13175">
    <property type="entry name" value="AAA_15"/>
    <property type="match status" value="1"/>
</dbReference>
<dbReference type="GO" id="GO:0000731">
    <property type="term" value="P:DNA synthesis involved in DNA repair"/>
    <property type="evidence" value="ECO:0007669"/>
    <property type="project" value="TreeGrafter"/>
</dbReference>
<dbReference type="Proteomes" id="UP000199800">
    <property type="component" value="Unassembled WGS sequence"/>
</dbReference>
<name>A0A1I0CRP4_9FIRM</name>
<gene>
    <name evidence="2" type="ORF">SAMN04487772_11131</name>
</gene>
<evidence type="ECO:0000313" key="2">
    <source>
        <dbReference type="EMBL" id="SET22410.1"/>
    </source>
</evidence>
<evidence type="ECO:0000313" key="3">
    <source>
        <dbReference type="Proteomes" id="UP000199800"/>
    </source>
</evidence>
<evidence type="ECO:0000259" key="1">
    <source>
        <dbReference type="Pfam" id="PF13175"/>
    </source>
</evidence>
<feature type="domain" description="Endonuclease GajA/Old nuclease/RecF-like AAA" evidence="1">
    <location>
        <begin position="1"/>
        <end position="151"/>
    </location>
</feature>
<proteinExistence type="predicted"/>
<dbReference type="SUPFAM" id="SSF52540">
    <property type="entry name" value="P-loop containing nucleoside triphosphate hydrolases"/>
    <property type="match status" value="1"/>
</dbReference>
<protein>
    <submittedName>
        <fullName evidence="2">AAA domain-containing protein</fullName>
    </submittedName>
</protein>
<dbReference type="RefSeq" id="WP_177180709.1">
    <property type="nucleotide sequence ID" value="NZ_FOHN01000011.1"/>
</dbReference>
<dbReference type="AlphaFoldDB" id="A0A1I0CRP4"/>
<sequence length="291" mass="33010">MIIKETTISNFRGISNLTLEFEGKSTVLYGKKNAGKTSILDAMDMLTEDIVYAAVTGDKKKHIVMLEEDVKAQERLAEIKAVFNLKMLNQDFEHSYVRERKGIRQEYLSTNAVIFSTMFSRCYIGEEKPGSKEFEFNKNDMPVFAYYKAGRHLGKQKEEEEAENKKQAFDFSSEAGIVLEDCEQWLFSRPEYVALFQIKDLLELSEDEKCVLAMAGDIARKLSIANVDKENPLDGKGIVFIDDIEAGLREEWKEKIVPALVNAFPNIQFLITTGEESVANSAARCARVLEI</sequence>
<accession>A0A1I0CRP4</accession>
<dbReference type="PANTHER" id="PTHR32182">
    <property type="entry name" value="DNA REPLICATION AND REPAIR PROTEIN RECF"/>
    <property type="match status" value="1"/>
</dbReference>
<dbReference type="PANTHER" id="PTHR32182:SF0">
    <property type="entry name" value="DNA REPLICATION AND REPAIR PROTEIN RECF"/>
    <property type="match status" value="1"/>
</dbReference>
<dbReference type="EMBL" id="FOHN01000011">
    <property type="protein sequence ID" value="SET22410.1"/>
    <property type="molecule type" value="Genomic_DNA"/>
</dbReference>
<dbReference type="GO" id="GO:0006302">
    <property type="term" value="P:double-strand break repair"/>
    <property type="evidence" value="ECO:0007669"/>
    <property type="project" value="TreeGrafter"/>
</dbReference>
<organism evidence="2 3">
    <name type="scientific">[Clostridium] polysaccharolyticum</name>
    <dbReference type="NCBI Taxonomy" id="29364"/>
    <lineage>
        <taxon>Bacteria</taxon>
        <taxon>Bacillati</taxon>
        <taxon>Bacillota</taxon>
        <taxon>Clostridia</taxon>
        <taxon>Lachnospirales</taxon>
        <taxon>Lachnospiraceae</taxon>
    </lineage>
</organism>
<dbReference type="STRING" id="29364.SAMN04487772_11131"/>
<reference evidence="2 3" key="1">
    <citation type="submission" date="2016-10" db="EMBL/GenBank/DDBJ databases">
        <authorList>
            <person name="de Groot N.N."/>
        </authorList>
    </citation>
    <scope>NUCLEOTIDE SEQUENCE [LARGE SCALE GENOMIC DNA]</scope>
    <source>
        <strain evidence="2 3">DSM 1801</strain>
    </source>
</reference>
<keyword evidence="3" id="KW-1185">Reference proteome</keyword>
<dbReference type="InterPro" id="IPR027417">
    <property type="entry name" value="P-loop_NTPase"/>
</dbReference>